<keyword evidence="9" id="KW-0472">Membrane</keyword>
<keyword evidence="7" id="KW-0067">ATP-binding</keyword>
<name>A0ABT9AH44_9BACT</name>
<feature type="domain" description="Signal transduction histidine kinase subgroup 2 dimerisation and phosphoacceptor" evidence="11">
    <location>
        <begin position="390"/>
        <end position="461"/>
    </location>
</feature>
<dbReference type="RefSeq" id="WP_305013827.1">
    <property type="nucleotide sequence ID" value="NZ_JAUQSX010000014.1"/>
</dbReference>
<dbReference type="EMBL" id="JAUQSX010000014">
    <property type="protein sequence ID" value="MDO7849159.1"/>
    <property type="molecule type" value="Genomic_DNA"/>
</dbReference>
<evidence type="ECO:0000256" key="1">
    <source>
        <dbReference type="ARBA" id="ARBA00000085"/>
    </source>
</evidence>
<dbReference type="GO" id="GO:0004673">
    <property type="term" value="F:protein histidine kinase activity"/>
    <property type="evidence" value="ECO:0007669"/>
    <property type="project" value="UniProtKB-EC"/>
</dbReference>
<dbReference type="InterPro" id="IPR011495">
    <property type="entry name" value="Sig_transdc_His_kin_sub2_dim/P"/>
</dbReference>
<keyword evidence="8" id="KW-0175">Coiled coil</keyword>
<evidence type="ECO:0000256" key="2">
    <source>
        <dbReference type="ARBA" id="ARBA00012438"/>
    </source>
</evidence>
<keyword evidence="10" id="KW-0732">Signal</keyword>
<evidence type="ECO:0000256" key="10">
    <source>
        <dbReference type="SAM" id="SignalP"/>
    </source>
</evidence>
<dbReference type="EC" id="2.7.13.3" evidence="2"/>
<protein>
    <recommendedName>
        <fullName evidence="2">histidine kinase</fullName>
        <ecNumber evidence="2">2.7.13.3</ecNumber>
    </recommendedName>
</protein>
<dbReference type="Gene3D" id="3.30.450.20">
    <property type="entry name" value="PAS domain"/>
    <property type="match status" value="1"/>
</dbReference>
<comment type="caution">
    <text evidence="12">The sequence shown here is derived from an EMBL/GenBank/DDBJ whole genome shotgun (WGS) entry which is preliminary data.</text>
</comment>
<keyword evidence="5" id="KW-0547">Nucleotide-binding</keyword>
<evidence type="ECO:0000256" key="3">
    <source>
        <dbReference type="ARBA" id="ARBA00022553"/>
    </source>
</evidence>
<keyword evidence="13" id="KW-1185">Reference proteome</keyword>
<accession>A0ABT9AH44</accession>
<dbReference type="Gene3D" id="3.30.565.10">
    <property type="entry name" value="Histidine kinase-like ATPase, C-terminal domain"/>
    <property type="match status" value="1"/>
</dbReference>
<feature type="coiled-coil region" evidence="8">
    <location>
        <begin position="363"/>
        <end position="390"/>
    </location>
</feature>
<reference evidence="12" key="1">
    <citation type="submission" date="2023-07" db="EMBL/GenBank/DDBJ databases">
        <authorList>
            <person name="Kim M.K."/>
        </authorList>
    </citation>
    <scope>NUCLEOTIDE SEQUENCE</scope>
    <source>
        <strain evidence="12">M29</strain>
    </source>
</reference>
<dbReference type="PANTHER" id="PTHR41523:SF8">
    <property type="entry name" value="ETHYLENE RESPONSE SENSOR PROTEIN"/>
    <property type="match status" value="1"/>
</dbReference>
<evidence type="ECO:0000256" key="7">
    <source>
        <dbReference type="ARBA" id="ARBA00022840"/>
    </source>
</evidence>
<feature type="chain" id="PRO_5045802705" description="histidine kinase" evidence="10">
    <location>
        <begin position="39"/>
        <end position="584"/>
    </location>
</feature>
<dbReference type="Pfam" id="PF07568">
    <property type="entry name" value="HisKA_2"/>
    <property type="match status" value="1"/>
</dbReference>
<feature type="transmembrane region" description="Helical" evidence="9">
    <location>
        <begin position="331"/>
        <end position="350"/>
    </location>
</feature>
<gene>
    <name evidence="12" type="ORF">Q5H92_22540</name>
</gene>
<keyword evidence="4 12" id="KW-0808">Transferase</keyword>
<evidence type="ECO:0000256" key="4">
    <source>
        <dbReference type="ARBA" id="ARBA00022679"/>
    </source>
</evidence>
<dbReference type="InterPro" id="IPR036890">
    <property type="entry name" value="HATPase_C_sf"/>
</dbReference>
<organism evidence="12 13">
    <name type="scientific">Hymenobacter mellowenesis</name>
    <dbReference type="NCBI Taxonomy" id="3063995"/>
    <lineage>
        <taxon>Bacteria</taxon>
        <taxon>Pseudomonadati</taxon>
        <taxon>Bacteroidota</taxon>
        <taxon>Cytophagia</taxon>
        <taxon>Cytophagales</taxon>
        <taxon>Hymenobacteraceae</taxon>
        <taxon>Hymenobacter</taxon>
    </lineage>
</organism>
<evidence type="ECO:0000313" key="12">
    <source>
        <dbReference type="EMBL" id="MDO7849159.1"/>
    </source>
</evidence>
<keyword evidence="9" id="KW-0812">Transmembrane</keyword>
<evidence type="ECO:0000256" key="9">
    <source>
        <dbReference type="SAM" id="Phobius"/>
    </source>
</evidence>
<dbReference type="Proteomes" id="UP001167796">
    <property type="component" value="Unassembled WGS sequence"/>
</dbReference>
<evidence type="ECO:0000313" key="13">
    <source>
        <dbReference type="Proteomes" id="UP001167796"/>
    </source>
</evidence>
<keyword evidence="6 12" id="KW-0418">Kinase</keyword>
<dbReference type="SUPFAM" id="SSF55874">
    <property type="entry name" value="ATPase domain of HSP90 chaperone/DNA topoisomerase II/histidine kinase"/>
    <property type="match status" value="1"/>
</dbReference>
<feature type="signal peptide" evidence="10">
    <location>
        <begin position="1"/>
        <end position="38"/>
    </location>
</feature>
<sequence>MRQINAMRPLSAAVRSRGRLVRQLLGALWLLVSGPAPAAPGPPPAALAARFRQLLHRGDSVYAEKKGYQSFARAQRYYDSARVLADRSGDTLLLAEAVFAKARVYDAWNRQPRQTVAAFQEAAALFRRRPAAWRRYFYARYLVAHAYDKIPDSLRTVRELRALRTELLARPESVRRQVPTTVEMALTATEVRNYPLADSLLRQLVHRPAVRNDPETYNYLDHYFLAQARLDVYYRRPARPAYLDSLRQGYARVGNAFDRIYYGLNLADLYAAAGQYAPAYRYLSLSRQLGDSLNNGGDLAQLRQTLVESEERAARRQHQAEAARQGLRTRALWGLSVCLAVITLLSFYLYDQQRRSRQQAQALARANAELADSNTRLDAQAEEVAVLNKEIQHRVKNNLHMVYSLLHMQERRTDNEEVIGHLQAARLRVESIAALHNQLLANPDTGPDLAVYLKGLISSVVGCLANDRQVVTHLQTMSLKLVPAQYLPLSLILNEWVTNSIKYAAPREPVLEIIVSLRHEPGRTCLTYADNGLPPASGTPPPVAGLGTQLIALLTRQLGATLHTPPGQPYFYELCFSTSHGTLA</sequence>
<comment type="catalytic activity">
    <reaction evidence="1">
        <text>ATP + protein L-histidine = ADP + protein N-phospho-L-histidine.</text>
        <dbReference type="EC" id="2.7.13.3"/>
    </reaction>
</comment>
<evidence type="ECO:0000256" key="5">
    <source>
        <dbReference type="ARBA" id="ARBA00022741"/>
    </source>
</evidence>
<keyword evidence="3" id="KW-0597">Phosphoprotein</keyword>
<keyword evidence="9" id="KW-1133">Transmembrane helix</keyword>
<proteinExistence type="predicted"/>
<evidence type="ECO:0000259" key="11">
    <source>
        <dbReference type="Pfam" id="PF07568"/>
    </source>
</evidence>
<dbReference type="PANTHER" id="PTHR41523">
    <property type="entry name" value="TWO-COMPONENT SYSTEM SENSOR PROTEIN"/>
    <property type="match status" value="1"/>
</dbReference>
<evidence type="ECO:0000256" key="8">
    <source>
        <dbReference type="SAM" id="Coils"/>
    </source>
</evidence>
<evidence type="ECO:0000256" key="6">
    <source>
        <dbReference type="ARBA" id="ARBA00022777"/>
    </source>
</evidence>